<dbReference type="Pfam" id="PF13155">
    <property type="entry name" value="Toprim_2"/>
    <property type="match status" value="1"/>
</dbReference>
<comment type="caution">
    <text evidence="16">The sequence shown here is derived from an EMBL/GenBank/DDBJ whole genome shotgun (WGS) entry which is preliminary data.</text>
</comment>
<keyword evidence="5 12" id="KW-0235">DNA replication</keyword>
<evidence type="ECO:0000313" key="17">
    <source>
        <dbReference type="Proteomes" id="UP000177979"/>
    </source>
</evidence>
<comment type="subunit">
    <text evidence="12">Monomer. Interacts with DnaB.</text>
</comment>
<keyword evidence="4 12" id="KW-0548">Nucleotidyltransferase</keyword>
<dbReference type="InterPro" id="IPR006171">
    <property type="entry name" value="TOPRIM_dom"/>
</dbReference>
<dbReference type="EMBL" id="MFAG01000015">
    <property type="protein sequence ID" value="OGD72044.1"/>
    <property type="molecule type" value="Genomic_DNA"/>
</dbReference>
<dbReference type="Pfam" id="PF08275">
    <property type="entry name" value="DNAG_N"/>
    <property type="match status" value="1"/>
</dbReference>
<dbReference type="InterPro" id="IPR050219">
    <property type="entry name" value="DnaG_primase"/>
</dbReference>
<dbReference type="Gene3D" id="1.20.50.20">
    <property type="entry name" value="DnaG, RNA polymerase domain, helical bundle"/>
    <property type="match status" value="1"/>
</dbReference>
<keyword evidence="9" id="KW-0460">Magnesium</keyword>
<dbReference type="InterPro" id="IPR034151">
    <property type="entry name" value="TOPRIM_DnaG_bac"/>
</dbReference>
<dbReference type="PIRSF" id="PIRSF002811">
    <property type="entry name" value="DnaG"/>
    <property type="match status" value="1"/>
</dbReference>
<evidence type="ECO:0000256" key="9">
    <source>
        <dbReference type="ARBA" id="ARBA00022842"/>
    </source>
</evidence>
<dbReference type="GO" id="GO:0008270">
    <property type="term" value="F:zinc ion binding"/>
    <property type="evidence" value="ECO:0007669"/>
    <property type="project" value="UniProtKB-UniRule"/>
</dbReference>
<sequence length="590" mass="65735">MDNQVEEVKKKSNIVNIVSEHVALKKKGRNFVGLCPFHSEKTGSFMVNEELQIYKCFGCGAGGDVIKFLMEVEGLDFGEALEKLADKAGVKLVDRVKTDKDGKRELIEVHDLAAEYYHYLLTKHRSGEAARKYLAGRGMNEKLIETFRLGYALPEWDGLVSYLVDKKRYRPEVLVAAGLATGNERRLYDRFRGRVIFPLYDISGRVVGFSGRILPAASQVTQAGRPNNDEAKYINSPETTIYHKSKMLFGLTIARNEIKKKNRVLIVEGELDMMSSFAAGVTETVAIKGSAVTEEMMDILSRLTSTFVLALDADAAGEAAMKRSIEAAEKRGLSIKMVNMVGGKDPDEIARKKPHEWVEMVERAVPIYEFFFDKAIARWGADSVENIGKIVKEVVPYLSKVENSVIREVWAKKLAEQLGVDKQRVYEEIEKVRSGRSQTEEKNVGKNTSSGRPSLDLSIIGILLTSGEELVERTKKMLLGLPLNGAVGKLVGLIFDEGGVWKAEIFVKNLPKELSSLAAEAYLLSTGEEIDEKEKVKLTVAWARGIIREERAQFAEQIKEAERQGNNVTIGNLSEKLVKLNALERKLALA</sequence>
<evidence type="ECO:0000256" key="6">
    <source>
        <dbReference type="ARBA" id="ARBA00022723"/>
    </source>
</evidence>
<evidence type="ECO:0000256" key="8">
    <source>
        <dbReference type="ARBA" id="ARBA00022833"/>
    </source>
</evidence>
<protein>
    <recommendedName>
        <fullName evidence="12 13">DNA primase</fullName>
        <ecNumber evidence="12">2.7.7.101</ecNumber>
    </recommendedName>
</protein>
<name>A0A1F5EY32_9BACT</name>
<dbReference type="InterPro" id="IPR019475">
    <property type="entry name" value="DNA_primase_DnaB-bd"/>
</dbReference>
<evidence type="ECO:0000256" key="10">
    <source>
        <dbReference type="ARBA" id="ARBA00023125"/>
    </source>
</evidence>
<keyword evidence="8 12" id="KW-0862">Zinc</keyword>
<accession>A0A1F5EY32</accession>
<evidence type="ECO:0000256" key="2">
    <source>
        <dbReference type="ARBA" id="ARBA00022515"/>
    </source>
</evidence>
<dbReference type="Pfam" id="PF01807">
    <property type="entry name" value="Zn_ribbon_DnaG"/>
    <property type="match status" value="1"/>
</dbReference>
<dbReference type="Gene3D" id="3.90.580.10">
    <property type="entry name" value="Zinc finger, CHC2-type domain"/>
    <property type="match status" value="1"/>
</dbReference>
<dbReference type="InterPro" id="IPR037068">
    <property type="entry name" value="DNA_primase_core_N_sf"/>
</dbReference>
<comment type="function">
    <text evidence="12 13">RNA polymerase that catalyzes the synthesis of short RNA molecules used as primers for DNA polymerase during DNA replication.</text>
</comment>
<dbReference type="Gene3D" id="3.40.1360.10">
    <property type="match status" value="1"/>
</dbReference>
<evidence type="ECO:0000256" key="11">
    <source>
        <dbReference type="ARBA" id="ARBA00023163"/>
    </source>
</evidence>
<dbReference type="CDD" id="cd03364">
    <property type="entry name" value="TOPRIM_DnaG_primases"/>
    <property type="match status" value="1"/>
</dbReference>
<keyword evidence="6 12" id="KW-0479">Metal-binding</keyword>
<dbReference type="STRING" id="1817722.A2703_01990"/>
<dbReference type="InterPro" id="IPR002694">
    <property type="entry name" value="Znf_CHC2"/>
</dbReference>
<organism evidence="16 17">
    <name type="scientific">Candidatus Collierbacteria bacterium RIFCSPHIGHO2_01_FULL_50_25</name>
    <dbReference type="NCBI Taxonomy" id="1817722"/>
    <lineage>
        <taxon>Bacteria</taxon>
        <taxon>Candidatus Collieribacteriota</taxon>
    </lineage>
</organism>
<evidence type="ECO:0000256" key="3">
    <source>
        <dbReference type="ARBA" id="ARBA00022679"/>
    </source>
</evidence>
<feature type="zinc finger region" description="CHC2-type" evidence="12 14">
    <location>
        <begin position="35"/>
        <end position="59"/>
    </location>
</feature>
<comment type="domain">
    <text evidence="12">Contains an N-terminal zinc-binding domain, a central core domain that contains the primase activity, and a C-terminal DnaB-binding domain.</text>
</comment>
<evidence type="ECO:0000256" key="5">
    <source>
        <dbReference type="ARBA" id="ARBA00022705"/>
    </source>
</evidence>
<dbReference type="PANTHER" id="PTHR30313:SF2">
    <property type="entry name" value="DNA PRIMASE"/>
    <property type="match status" value="1"/>
</dbReference>
<evidence type="ECO:0000256" key="14">
    <source>
        <dbReference type="PIRSR" id="PIRSR002811-1"/>
    </source>
</evidence>
<evidence type="ECO:0000259" key="15">
    <source>
        <dbReference type="PROSITE" id="PS50880"/>
    </source>
</evidence>
<dbReference type="EC" id="2.7.7.101" evidence="12"/>
<dbReference type="SMART" id="SM00400">
    <property type="entry name" value="ZnF_CHCC"/>
    <property type="match status" value="1"/>
</dbReference>
<keyword evidence="2 12" id="KW-0639">Primosome</keyword>
<dbReference type="GO" id="GO:0003677">
    <property type="term" value="F:DNA binding"/>
    <property type="evidence" value="ECO:0007669"/>
    <property type="project" value="UniProtKB-KW"/>
</dbReference>
<dbReference type="GO" id="GO:0003899">
    <property type="term" value="F:DNA-directed RNA polymerase activity"/>
    <property type="evidence" value="ECO:0007669"/>
    <property type="project" value="UniProtKB-UniRule"/>
</dbReference>
<comment type="catalytic activity">
    <reaction evidence="12">
        <text>ssDNA + n NTP = ssDNA/pppN(pN)n-1 hybrid + (n-1) diphosphate.</text>
        <dbReference type="EC" id="2.7.7.101"/>
    </reaction>
</comment>
<dbReference type="InterPro" id="IPR006295">
    <property type="entry name" value="DNA_primase_DnaG"/>
</dbReference>
<dbReference type="HAMAP" id="MF_00974">
    <property type="entry name" value="DNA_primase_DnaG"/>
    <property type="match status" value="1"/>
</dbReference>
<keyword evidence="3 12" id="KW-0808">Transferase</keyword>
<evidence type="ECO:0000256" key="4">
    <source>
        <dbReference type="ARBA" id="ARBA00022695"/>
    </source>
</evidence>
<dbReference type="SUPFAM" id="SSF56731">
    <property type="entry name" value="DNA primase core"/>
    <property type="match status" value="1"/>
</dbReference>
<dbReference type="FunFam" id="3.90.580.10:FF:000001">
    <property type="entry name" value="DNA primase"/>
    <property type="match status" value="1"/>
</dbReference>
<feature type="domain" description="Toprim" evidence="15">
    <location>
        <begin position="262"/>
        <end position="343"/>
    </location>
</feature>
<keyword evidence="1 12" id="KW-0240">DNA-directed RNA polymerase</keyword>
<dbReference type="GO" id="GO:1990077">
    <property type="term" value="C:primosome complex"/>
    <property type="evidence" value="ECO:0007669"/>
    <property type="project" value="UniProtKB-KW"/>
</dbReference>
<evidence type="ECO:0000256" key="1">
    <source>
        <dbReference type="ARBA" id="ARBA00022478"/>
    </source>
</evidence>
<dbReference type="Gene3D" id="3.90.980.10">
    <property type="entry name" value="DNA primase, catalytic core, N-terminal domain"/>
    <property type="match status" value="1"/>
</dbReference>
<dbReference type="SMART" id="SM00493">
    <property type="entry name" value="TOPRIM"/>
    <property type="match status" value="1"/>
</dbReference>
<keyword evidence="7 12" id="KW-0863">Zinc-finger</keyword>
<comment type="cofactor">
    <cofactor evidence="12 13 14">
        <name>Zn(2+)</name>
        <dbReference type="ChEBI" id="CHEBI:29105"/>
    </cofactor>
    <text evidence="12 13 14">Binds 1 zinc ion per monomer.</text>
</comment>
<dbReference type="InterPro" id="IPR013264">
    <property type="entry name" value="DNAG_N"/>
</dbReference>
<dbReference type="GO" id="GO:0006269">
    <property type="term" value="P:DNA replication, synthesis of primer"/>
    <property type="evidence" value="ECO:0007669"/>
    <property type="project" value="UniProtKB-UniRule"/>
</dbReference>
<gene>
    <name evidence="12" type="primary">dnaG</name>
    <name evidence="16" type="ORF">A2703_01990</name>
</gene>
<evidence type="ECO:0000256" key="12">
    <source>
        <dbReference type="HAMAP-Rule" id="MF_00974"/>
    </source>
</evidence>
<keyword evidence="10 12" id="KW-0238">DNA-binding</keyword>
<comment type="similarity">
    <text evidence="12 13">Belongs to the DnaG primase family.</text>
</comment>
<dbReference type="Proteomes" id="UP000177979">
    <property type="component" value="Unassembled WGS sequence"/>
</dbReference>
<evidence type="ECO:0000256" key="13">
    <source>
        <dbReference type="PIRNR" id="PIRNR002811"/>
    </source>
</evidence>
<dbReference type="GO" id="GO:0005737">
    <property type="term" value="C:cytoplasm"/>
    <property type="evidence" value="ECO:0007669"/>
    <property type="project" value="TreeGrafter"/>
</dbReference>
<dbReference type="InterPro" id="IPR030846">
    <property type="entry name" value="DnaG_bac"/>
</dbReference>
<dbReference type="NCBIfam" id="TIGR01391">
    <property type="entry name" value="dnaG"/>
    <property type="match status" value="1"/>
</dbReference>
<evidence type="ECO:0000313" key="16">
    <source>
        <dbReference type="EMBL" id="OGD72044.1"/>
    </source>
</evidence>
<dbReference type="SUPFAM" id="SSF57783">
    <property type="entry name" value="Zinc beta-ribbon"/>
    <property type="match status" value="1"/>
</dbReference>
<dbReference type="PROSITE" id="PS50880">
    <property type="entry name" value="TOPRIM"/>
    <property type="match status" value="1"/>
</dbReference>
<dbReference type="AlphaFoldDB" id="A0A1F5EY32"/>
<dbReference type="InterPro" id="IPR036977">
    <property type="entry name" value="DNA_primase_Znf_CHC2"/>
</dbReference>
<dbReference type="GO" id="GO:0000428">
    <property type="term" value="C:DNA-directed RNA polymerase complex"/>
    <property type="evidence" value="ECO:0007669"/>
    <property type="project" value="UniProtKB-KW"/>
</dbReference>
<dbReference type="Pfam" id="PF10410">
    <property type="entry name" value="DnaB_bind"/>
    <property type="match status" value="1"/>
</dbReference>
<evidence type="ECO:0000256" key="7">
    <source>
        <dbReference type="ARBA" id="ARBA00022771"/>
    </source>
</evidence>
<proteinExistence type="inferred from homology"/>
<keyword evidence="11 12" id="KW-0804">Transcription</keyword>
<dbReference type="PANTHER" id="PTHR30313">
    <property type="entry name" value="DNA PRIMASE"/>
    <property type="match status" value="1"/>
</dbReference>
<reference evidence="16 17" key="1">
    <citation type="journal article" date="2016" name="Nat. Commun.">
        <title>Thousands of microbial genomes shed light on interconnected biogeochemical processes in an aquifer system.</title>
        <authorList>
            <person name="Anantharaman K."/>
            <person name="Brown C.T."/>
            <person name="Hug L.A."/>
            <person name="Sharon I."/>
            <person name="Castelle C.J."/>
            <person name="Probst A.J."/>
            <person name="Thomas B.C."/>
            <person name="Singh A."/>
            <person name="Wilkins M.J."/>
            <person name="Karaoz U."/>
            <person name="Brodie E.L."/>
            <person name="Williams K.H."/>
            <person name="Hubbard S.S."/>
            <person name="Banfield J.F."/>
        </authorList>
    </citation>
    <scope>NUCLEOTIDE SEQUENCE [LARGE SCALE GENOMIC DNA]</scope>
</reference>